<dbReference type="PANTHER" id="PTHR43223">
    <property type="entry name" value="ALKYL/ARYL-SULFATASE"/>
    <property type="match status" value="1"/>
</dbReference>
<organism evidence="10 11">
    <name type="scientific">Kitasatospora phosalacinea</name>
    <dbReference type="NCBI Taxonomy" id="2065"/>
    <lineage>
        <taxon>Bacteria</taxon>
        <taxon>Bacillati</taxon>
        <taxon>Actinomycetota</taxon>
        <taxon>Actinomycetes</taxon>
        <taxon>Kitasatosporales</taxon>
        <taxon>Streptomycetaceae</taxon>
        <taxon>Kitasatospora</taxon>
    </lineage>
</organism>
<dbReference type="AlphaFoldDB" id="A0A9W6PDH7"/>
<dbReference type="OrthoDB" id="5240502at2"/>
<comment type="caution">
    <text evidence="10">The sequence shown here is derived from an EMBL/GenBank/DDBJ whole genome shotgun (WGS) entry which is preliminary data.</text>
</comment>
<evidence type="ECO:0000259" key="9">
    <source>
        <dbReference type="SMART" id="SM00849"/>
    </source>
</evidence>
<dbReference type="GO" id="GO:0046872">
    <property type="term" value="F:metal ion binding"/>
    <property type="evidence" value="ECO:0007669"/>
    <property type="project" value="UniProtKB-KW"/>
</dbReference>
<comment type="cofactor">
    <cofactor evidence="1">
        <name>Zn(2+)</name>
        <dbReference type="ChEBI" id="CHEBI:29105"/>
    </cofactor>
</comment>
<dbReference type="SMART" id="SM00849">
    <property type="entry name" value="Lactamase_B"/>
    <property type="match status" value="1"/>
</dbReference>
<dbReference type="CDD" id="cd07710">
    <property type="entry name" value="arylsulfatase_Sdsa1-like_MBL-fold"/>
    <property type="match status" value="1"/>
</dbReference>
<reference evidence="10" key="1">
    <citation type="submission" date="2023-02" db="EMBL/GenBank/DDBJ databases">
        <title>Kitasatospora phosalacinea NBRC 14362.</title>
        <authorList>
            <person name="Ichikawa N."/>
            <person name="Sato H."/>
            <person name="Tonouchi N."/>
        </authorList>
    </citation>
    <scope>NUCLEOTIDE SEQUENCE</scope>
    <source>
        <strain evidence="10">NBRC 14362</strain>
    </source>
</reference>
<dbReference type="Gene3D" id="3.30.1050.10">
    <property type="entry name" value="SCP2 sterol-binding domain"/>
    <property type="match status" value="1"/>
</dbReference>
<dbReference type="SUPFAM" id="SSF56281">
    <property type="entry name" value="Metallo-hydrolase/oxidoreductase"/>
    <property type="match status" value="1"/>
</dbReference>
<comment type="similarity">
    <text evidence="5">Belongs to the metallo-beta-lactamase superfamily. Type III sulfatase family.</text>
</comment>
<keyword evidence="3" id="KW-0378">Hydrolase</keyword>
<dbReference type="InterPro" id="IPR052195">
    <property type="entry name" value="Bact_Alkyl/Aryl-Sulfatase"/>
</dbReference>
<dbReference type="InterPro" id="IPR036866">
    <property type="entry name" value="RibonucZ/Hydroxyglut_hydro"/>
</dbReference>
<evidence type="ECO:0000256" key="4">
    <source>
        <dbReference type="ARBA" id="ARBA00022833"/>
    </source>
</evidence>
<dbReference type="GO" id="GO:0046983">
    <property type="term" value="F:protein dimerization activity"/>
    <property type="evidence" value="ECO:0007669"/>
    <property type="project" value="InterPro"/>
</dbReference>
<dbReference type="Proteomes" id="UP001165143">
    <property type="component" value="Unassembled WGS sequence"/>
</dbReference>
<keyword evidence="2" id="KW-0479">Metal-binding</keyword>
<proteinExistence type="inferred from homology"/>
<dbReference type="InterPro" id="IPR044097">
    <property type="entry name" value="Bds1/SdsA1_MBL-fold"/>
</dbReference>
<dbReference type="GO" id="GO:0018741">
    <property type="term" value="F:linear primary-alkylsulfatase activity"/>
    <property type="evidence" value="ECO:0007669"/>
    <property type="project" value="UniProtKB-EC"/>
</dbReference>
<dbReference type="FunFam" id="1.25.40.880:FF:000001">
    <property type="entry name" value="SDS hydrolase SdsA1"/>
    <property type="match status" value="1"/>
</dbReference>
<name>A0A9W6PDH7_9ACTN</name>
<dbReference type="InterPro" id="IPR001279">
    <property type="entry name" value="Metallo-B-lactamas"/>
</dbReference>
<dbReference type="RefSeq" id="WP_033252286.1">
    <property type="nucleotide sequence ID" value="NZ_BSRX01000004.1"/>
</dbReference>
<dbReference type="SUPFAM" id="SSF55718">
    <property type="entry name" value="SCP-like"/>
    <property type="match status" value="1"/>
</dbReference>
<dbReference type="Pfam" id="PF00753">
    <property type="entry name" value="Lactamase_B"/>
    <property type="match status" value="1"/>
</dbReference>
<evidence type="ECO:0000313" key="10">
    <source>
        <dbReference type="EMBL" id="GLW52973.1"/>
    </source>
</evidence>
<keyword evidence="4" id="KW-0862">Zinc</keyword>
<dbReference type="Pfam" id="PF14864">
    <property type="entry name" value="Alkyl_sulf_C"/>
    <property type="match status" value="1"/>
</dbReference>
<evidence type="ECO:0000256" key="7">
    <source>
        <dbReference type="ARBA" id="ARBA00068034"/>
    </source>
</evidence>
<accession>A0A9W6PDH7</accession>
<dbReference type="InterPro" id="IPR029228">
    <property type="entry name" value="Alkyl_sulf_dimr"/>
</dbReference>
<feature type="domain" description="Metallo-beta-lactamase" evidence="9">
    <location>
        <begin position="87"/>
        <end position="305"/>
    </location>
</feature>
<evidence type="ECO:0000256" key="6">
    <source>
        <dbReference type="ARBA" id="ARBA00066568"/>
    </source>
</evidence>
<dbReference type="InterPro" id="IPR036527">
    <property type="entry name" value="SCP2_sterol-bd_dom_sf"/>
</dbReference>
<evidence type="ECO:0000256" key="2">
    <source>
        <dbReference type="ARBA" id="ARBA00022723"/>
    </source>
</evidence>
<dbReference type="InterPro" id="IPR038536">
    <property type="entry name" value="Alkyl/aryl-sulf_dimr_sf"/>
</dbReference>
<dbReference type="Pfam" id="PF14863">
    <property type="entry name" value="Alkyl_sulf_dimr"/>
    <property type="match status" value="1"/>
</dbReference>
<dbReference type="Gene3D" id="3.60.15.30">
    <property type="entry name" value="Metallo-beta-lactamase domain"/>
    <property type="match status" value="1"/>
</dbReference>
<dbReference type="InterPro" id="IPR029229">
    <property type="entry name" value="Alkyl_sulf_C"/>
</dbReference>
<sequence>MTHHDQLDYSDRTDFEDADRGLVAPPDTDTVTTADGRVAWDFRATDFLAGECPDTVHPSLWRQSQLTARAGLFEVTEGVYQIRGFDLSNMTLIEGERGLVVVDPLVSAECAAAGLALYRKHRGERPVTAVLFTHSHIDHFGGVDGVLAEGADVPIVAPSGFLEHSVAENVYAGTAMLRRGDYYSGGDLPAGPTGLVGMGLGHTASHGTPSLRPATLDVTRTGQEERLDGVLFRFQLTPGTEAPSELNFFLPERRALCMAENATHNLHNILTLRGAVVRDARIWSRYLTEAIDLFAADSDVVFASHHWPTWGTERLTRFLSEQRDLYGYLHDQTLRLLNQGLTGPEIAEQLELPPALASAWHARGYYGSVSHNVKAVYQRYMGWYDGNPASLWEHPPTASAKRYVDCIGGQDAVLAKAREYADAGDLRFAAQLLKHAVFADPEDGEAKEQLAQVFERLGYGAENATWRNCYLMGALELRNPPKAMPFGAGNFAGALTVDQVFDSLAIRVNGPAAWGERLSTVWKFTDLGTTHRATLHNGVLVHGEVTRDQGPADLTATLTKPQLFALLAGKGRDGIDLSGDPAVLDRLFAVLDESDPAFPVVTP</sequence>
<dbReference type="PANTHER" id="PTHR43223:SF1">
    <property type="entry name" value="ALKYL_ARYL-SULFATASE BDS1"/>
    <property type="match status" value="1"/>
</dbReference>
<dbReference type="GO" id="GO:0018909">
    <property type="term" value="P:dodecyl sulfate metabolic process"/>
    <property type="evidence" value="ECO:0007669"/>
    <property type="project" value="InterPro"/>
</dbReference>
<evidence type="ECO:0000313" key="11">
    <source>
        <dbReference type="Proteomes" id="UP001165143"/>
    </source>
</evidence>
<protein>
    <recommendedName>
        <fullName evidence="7">Linear primary-alkylsulfatase</fullName>
        <ecNumber evidence="6">3.1.6.21</ecNumber>
    </recommendedName>
    <alternativeName>
        <fullName evidence="8">Type III linear primary-alkylsulfatase</fullName>
    </alternativeName>
</protein>
<gene>
    <name evidence="10" type="ORF">Kpho01_09840</name>
</gene>
<dbReference type="EMBL" id="BSRX01000004">
    <property type="protein sequence ID" value="GLW52973.1"/>
    <property type="molecule type" value="Genomic_DNA"/>
</dbReference>
<dbReference type="FunFam" id="3.60.15.30:FF:000001">
    <property type="entry name" value="Alkyl/aryl-sulfatase BDS1"/>
    <property type="match status" value="1"/>
</dbReference>
<evidence type="ECO:0000256" key="3">
    <source>
        <dbReference type="ARBA" id="ARBA00022801"/>
    </source>
</evidence>
<dbReference type="Gene3D" id="1.25.40.880">
    <property type="entry name" value="Alkyl sulfatase, dimerisation domain"/>
    <property type="match status" value="1"/>
</dbReference>
<dbReference type="EC" id="3.1.6.21" evidence="6"/>
<evidence type="ECO:0000256" key="8">
    <source>
        <dbReference type="ARBA" id="ARBA00075789"/>
    </source>
</evidence>
<evidence type="ECO:0000256" key="5">
    <source>
        <dbReference type="ARBA" id="ARBA00033751"/>
    </source>
</evidence>
<evidence type="ECO:0000256" key="1">
    <source>
        <dbReference type="ARBA" id="ARBA00001947"/>
    </source>
</evidence>